<dbReference type="PROSITE" id="PS51332">
    <property type="entry name" value="B12_BINDING"/>
    <property type="match status" value="1"/>
</dbReference>
<keyword evidence="2" id="KW-0170">Cobalt</keyword>
<dbReference type="GO" id="GO:0046653">
    <property type="term" value="P:tetrahydrofolate metabolic process"/>
    <property type="evidence" value="ECO:0007669"/>
    <property type="project" value="TreeGrafter"/>
</dbReference>
<dbReference type="GO" id="GO:0005829">
    <property type="term" value="C:cytosol"/>
    <property type="evidence" value="ECO:0007669"/>
    <property type="project" value="TreeGrafter"/>
</dbReference>
<dbReference type="InterPro" id="IPR036594">
    <property type="entry name" value="Meth_synthase_dom"/>
</dbReference>
<dbReference type="SUPFAM" id="SSF52242">
    <property type="entry name" value="Cobalamin (vitamin B12)-binding domain"/>
    <property type="match status" value="1"/>
</dbReference>
<evidence type="ECO:0000313" key="5">
    <source>
        <dbReference type="Proteomes" id="UP000198945"/>
    </source>
</evidence>
<proteinExistence type="predicted"/>
<dbReference type="InterPro" id="IPR036724">
    <property type="entry name" value="Cobalamin-bd_sf"/>
</dbReference>
<evidence type="ECO:0000256" key="1">
    <source>
        <dbReference type="ARBA" id="ARBA00022723"/>
    </source>
</evidence>
<name>A0A1G8QN66_9FIRM</name>
<dbReference type="InterPro" id="IPR003759">
    <property type="entry name" value="Cbl-bd_cap"/>
</dbReference>
<feature type="domain" description="B12-binding" evidence="3">
    <location>
        <begin position="241"/>
        <end position="371"/>
    </location>
</feature>
<dbReference type="Gene3D" id="3.40.50.280">
    <property type="entry name" value="Cobalamin-binding domain"/>
    <property type="match status" value="1"/>
</dbReference>
<dbReference type="InterPro" id="IPR006158">
    <property type="entry name" value="Cobalamin-bd"/>
</dbReference>
<dbReference type="Pfam" id="PF02607">
    <property type="entry name" value="B12-binding_2"/>
    <property type="match status" value="1"/>
</dbReference>
<reference evidence="4 5" key="1">
    <citation type="submission" date="2016-10" db="EMBL/GenBank/DDBJ databases">
        <authorList>
            <person name="de Groot N.N."/>
        </authorList>
    </citation>
    <scope>NUCLEOTIDE SEQUENCE [LARGE SCALE GENOMIC DNA]</scope>
    <source>
        <strain evidence="4 5">WG7</strain>
    </source>
</reference>
<dbReference type="InterPro" id="IPR050554">
    <property type="entry name" value="Met_Synthase/Corrinoid"/>
</dbReference>
<dbReference type="Pfam" id="PF02310">
    <property type="entry name" value="B12-binding"/>
    <property type="match status" value="1"/>
</dbReference>
<dbReference type="PANTHER" id="PTHR45833">
    <property type="entry name" value="METHIONINE SYNTHASE"/>
    <property type="match status" value="1"/>
</dbReference>
<dbReference type="EMBL" id="FNEH01000025">
    <property type="protein sequence ID" value="SDJ05795.1"/>
    <property type="molecule type" value="Genomic_DNA"/>
</dbReference>
<dbReference type="RefSeq" id="WP_089716923.1">
    <property type="nucleotide sequence ID" value="NZ_FNEH01000025.1"/>
</dbReference>
<evidence type="ECO:0000313" key="4">
    <source>
        <dbReference type="EMBL" id="SDJ05795.1"/>
    </source>
</evidence>
<organism evidence="4 5">
    <name type="scientific">Halanaerobium congolense</name>
    <dbReference type="NCBI Taxonomy" id="54121"/>
    <lineage>
        <taxon>Bacteria</taxon>
        <taxon>Bacillati</taxon>
        <taxon>Bacillota</taxon>
        <taxon>Clostridia</taxon>
        <taxon>Halanaerobiales</taxon>
        <taxon>Halanaerobiaceae</taxon>
        <taxon>Halanaerobium</taxon>
    </lineage>
</organism>
<dbReference type="Proteomes" id="UP000198945">
    <property type="component" value="Unassembled WGS sequence"/>
</dbReference>
<keyword evidence="1" id="KW-0479">Metal-binding</keyword>
<dbReference type="GO" id="GO:0031419">
    <property type="term" value="F:cobalamin binding"/>
    <property type="evidence" value="ECO:0007669"/>
    <property type="project" value="InterPro"/>
</dbReference>
<dbReference type="AlphaFoldDB" id="A0A1G8QN66"/>
<sequence length="372" mass="42473">MLNIGAEITSNLEKITLKAAEEYNKKMNTLIKEVNENLSQRDDLMQLIGNNPIKKMKDNHENHAGFMYNSFKVKSEELFINTIIWVYRTYKNHGFSYQYFPVELKAWKSAVNNNLSSENSELIINIYNLMLDNHKLFVKESESREDNEFEVSNNQFNSPDEFLKALLEGNHDQCLSEAENIKSKDEMLLYFENMIKPTMYKVGSLWEKGVISTAQEHLASSIVARVNSSIYANNISLKKNKGKAVISAAVNEFHEIGARIIADTLESSGWEVDYLGADTPPDDLIELLKIKKPFMVGLSAAMPFNIVPLKETISKIRDEEELKNIKILVGGKIFNENLKLWEKVGADACAFDSKEALRQANKWWEEVDGKNV</sequence>
<dbReference type="PANTHER" id="PTHR45833:SF1">
    <property type="entry name" value="METHIONINE SYNTHASE"/>
    <property type="match status" value="1"/>
</dbReference>
<protein>
    <submittedName>
        <fullName evidence="4">Methanogenic corrinoid protein MtbC1</fullName>
    </submittedName>
</protein>
<accession>A0A1G8QN66</accession>
<dbReference type="GO" id="GO:0008705">
    <property type="term" value="F:methionine synthase activity"/>
    <property type="evidence" value="ECO:0007669"/>
    <property type="project" value="TreeGrafter"/>
</dbReference>
<evidence type="ECO:0000259" key="3">
    <source>
        <dbReference type="PROSITE" id="PS51332"/>
    </source>
</evidence>
<dbReference type="GO" id="GO:0046872">
    <property type="term" value="F:metal ion binding"/>
    <property type="evidence" value="ECO:0007669"/>
    <property type="project" value="UniProtKB-KW"/>
</dbReference>
<gene>
    <name evidence="4" type="ORF">SAMN04515654_12526</name>
</gene>
<evidence type="ECO:0000256" key="2">
    <source>
        <dbReference type="ARBA" id="ARBA00023285"/>
    </source>
</evidence>
<dbReference type="GO" id="GO:0050667">
    <property type="term" value="P:homocysteine metabolic process"/>
    <property type="evidence" value="ECO:0007669"/>
    <property type="project" value="TreeGrafter"/>
</dbReference>
<dbReference type="Gene3D" id="1.10.1240.10">
    <property type="entry name" value="Methionine synthase domain"/>
    <property type="match status" value="1"/>
</dbReference>